<feature type="transmembrane region" description="Helical" evidence="6">
    <location>
        <begin position="206"/>
        <end position="223"/>
    </location>
</feature>
<feature type="transmembrane region" description="Helical" evidence="6">
    <location>
        <begin position="138"/>
        <end position="158"/>
    </location>
</feature>
<keyword evidence="4 6" id="KW-1133">Transmembrane helix</keyword>
<sequence length="421" mass="44647">MAKYQHLLAFGIVSWCLAAEDESSCTNRLDLLDVSFFMQVKQNSTVQTVPAQHNRTWPSMLLDNMNRAWAGQQMPLSPGAQSSSESSGTALLDIIIIVVMIGSQTGGIVLLNVVTMLFGSNQVLVKILETDDATHAMDSFLCMGLRFGVGALALRAFMLTKRKDKAAPASWADGSTAKAGVELSVWLFLGFATQAVGLQYTSASSGALLGSLTTVLVPLLSLLDGRHIDRLTWGSVCLALVGAVLFVGPSAISRAISSRGDVLELGSAAFFAVYIWRCEKLIRQLPESEVAPLTCLQLALVSCFSFLCFFAEGVSLASAMHMLAFPAGSWALLLALGVVTTGFCLWAEAKALREVDATVAALIYACEPVWGAIFAYVWRGETLDGPYAMSGAAFLLVASVTGVMASIADEGSTLDAKGPCS</sequence>
<dbReference type="PANTHER" id="PTHR42920">
    <property type="entry name" value="OS03G0707200 PROTEIN-RELATED"/>
    <property type="match status" value="1"/>
</dbReference>
<protein>
    <recommendedName>
        <fullName evidence="8">EamA domain-containing protein</fullName>
    </recommendedName>
</protein>
<feature type="domain" description="EamA" evidence="8">
    <location>
        <begin position="107"/>
        <end position="247"/>
    </location>
</feature>
<feature type="transmembrane region" description="Helical" evidence="6">
    <location>
        <begin position="235"/>
        <end position="256"/>
    </location>
</feature>
<reference evidence="9" key="1">
    <citation type="submission" date="2023-08" db="EMBL/GenBank/DDBJ databases">
        <authorList>
            <person name="Chen Y."/>
            <person name="Shah S."/>
            <person name="Dougan E. K."/>
            <person name="Thang M."/>
            <person name="Chan C."/>
        </authorList>
    </citation>
    <scope>NUCLEOTIDE SEQUENCE</scope>
</reference>
<evidence type="ECO:0000256" key="2">
    <source>
        <dbReference type="ARBA" id="ARBA00022475"/>
    </source>
</evidence>
<feature type="transmembrane region" description="Helical" evidence="6">
    <location>
        <begin position="323"/>
        <end position="347"/>
    </location>
</feature>
<organism evidence="9 10">
    <name type="scientific">Effrenium voratum</name>
    <dbReference type="NCBI Taxonomy" id="2562239"/>
    <lineage>
        <taxon>Eukaryota</taxon>
        <taxon>Sar</taxon>
        <taxon>Alveolata</taxon>
        <taxon>Dinophyceae</taxon>
        <taxon>Suessiales</taxon>
        <taxon>Symbiodiniaceae</taxon>
        <taxon>Effrenium</taxon>
    </lineage>
</organism>
<keyword evidence="5 6" id="KW-0472">Membrane</keyword>
<dbReference type="GO" id="GO:0005886">
    <property type="term" value="C:plasma membrane"/>
    <property type="evidence" value="ECO:0007669"/>
    <property type="project" value="UniProtKB-SubCell"/>
</dbReference>
<evidence type="ECO:0000256" key="5">
    <source>
        <dbReference type="ARBA" id="ARBA00023136"/>
    </source>
</evidence>
<dbReference type="SUPFAM" id="SSF103481">
    <property type="entry name" value="Multidrug resistance efflux transporter EmrE"/>
    <property type="match status" value="2"/>
</dbReference>
<evidence type="ECO:0000313" key="10">
    <source>
        <dbReference type="Proteomes" id="UP001178507"/>
    </source>
</evidence>
<feature type="transmembrane region" description="Helical" evidence="6">
    <location>
        <begin position="179"/>
        <end position="200"/>
    </location>
</feature>
<feature type="signal peptide" evidence="7">
    <location>
        <begin position="1"/>
        <end position="18"/>
    </location>
</feature>
<proteinExistence type="predicted"/>
<keyword evidence="10" id="KW-1185">Reference proteome</keyword>
<dbReference type="Pfam" id="PF00892">
    <property type="entry name" value="EamA"/>
    <property type="match status" value="2"/>
</dbReference>
<evidence type="ECO:0000259" key="8">
    <source>
        <dbReference type="Pfam" id="PF00892"/>
    </source>
</evidence>
<evidence type="ECO:0000256" key="6">
    <source>
        <dbReference type="SAM" id="Phobius"/>
    </source>
</evidence>
<keyword evidence="3 6" id="KW-0812">Transmembrane</keyword>
<gene>
    <name evidence="9" type="ORF">EVOR1521_LOCUS11246</name>
</gene>
<evidence type="ECO:0000256" key="1">
    <source>
        <dbReference type="ARBA" id="ARBA00004651"/>
    </source>
</evidence>
<evidence type="ECO:0000256" key="3">
    <source>
        <dbReference type="ARBA" id="ARBA00022692"/>
    </source>
</evidence>
<evidence type="ECO:0000313" key="9">
    <source>
        <dbReference type="EMBL" id="CAJ1384363.1"/>
    </source>
</evidence>
<evidence type="ECO:0000256" key="4">
    <source>
        <dbReference type="ARBA" id="ARBA00022989"/>
    </source>
</evidence>
<name>A0AA36MZJ9_9DINO</name>
<comment type="subcellular location">
    <subcellularLocation>
        <location evidence="1">Cell membrane</location>
        <topology evidence="1">Multi-pass membrane protein</topology>
    </subcellularLocation>
</comment>
<accession>A0AA36MZJ9</accession>
<dbReference type="EMBL" id="CAUJNA010001112">
    <property type="protein sequence ID" value="CAJ1384363.1"/>
    <property type="molecule type" value="Genomic_DNA"/>
</dbReference>
<dbReference type="PANTHER" id="PTHR42920:SF5">
    <property type="entry name" value="EAMA DOMAIN-CONTAINING PROTEIN"/>
    <property type="match status" value="1"/>
</dbReference>
<feature type="transmembrane region" description="Helical" evidence="6">
    <location>
        <begin position="290"/>
        <end position="311"/>
    </location>
</feature>
<feature type="transmembrane region" description="Helical" evidence="6">
    <location>
        <begin position="390"/>
        <end position="408"/>
    </location>
</feature>
<dbReference type="InterPro" id="IPR051258">
    <property type="entry name" value="Diverse_Substrate_Transporter"/>
</dbReference>
<keyword evidence="2" id="KW-1003">Cell membrane</keyword>
<feature type="chain" id="PRO_5041450575" description="EamA domain-containing protein" evidence="7">
    <location>
        <begin position="19"/>
        <end position="421"/>
    </location>
</feature>
<feature type="transmembrane region" description="Helical" evidence="6">
    <location>
        <begin position="91"/>
        <end position="118"/>
    </location>
</feature>
<dbReference type="InterPro" id="IPR037185">
    <property type="entry name" value="EmrE-like"/>
</dbReference>
<dbReference type="AlphaFoldDB" id="A0AA36MZJ9"/>
<dbReference type="InterPro" id="IPR000620">
    <property type="entry name" value="EamA_dom"/>
</dbReference>
<dbReference type="Proteomes" id="UP001178507">
    <property type="component" value="Unassembled WGS sequence"/>
</dbReference>
<keyword evidence="7" id="KW-0732">Signal</keyword>
<feature type="domain" description="EamA" evidence="8">
    <location>
        <begin position="260"/>
        <end position="398"/>
    </location>
</feature>
<comment type="caution">
    <text evidence="9">The sequence shown here is derived from an EMBL/GenBank/DDBJ whole genome shotgun (WGS) entry which is preliminary data.</text>
</comment>
<feature type="transmembrane region" description="Helical" evidence="6">
    <location>
        <begin position="359"/>
        <end position="378"/>
    </location>
</feature>
<evidence type="ECO:0000256" key="7">
    <source>
        <dbReference type="SAM" id="SignalP"/>
    </source>
</evidence>